<keyword evidence="7" id="KW-1185">Reference proteome</keyword>
<protein>
    <submittedName>
        <fullName evidence="5">Spore germination protein</fullName>
    </submittedName>
</protein>
<comment type="similarity">
    <text evidence="1">Belongs to the GerABKA family.</text>
</comment>
<reference evidence="4 7" key="2">
    <citation type="submission" date="2022-05" db="EMBL/GenBank/DDBJ databases">
        <title>Genome Sequencing of Bee-Associated Microbes.</title>
        <authorList>
            <person name="Dunlap C."/>
        </authorList>
    </citation>
    <scope>NUCLEOTIDE SEQUENCE [LARGE SCALE GENOMIC DNA]</scope>
    <source>
        <strain evidence="4 7">NRRL B-23120</strain>
    </source>
</reference>
<dbReference type="PIRSF" id="PIRSF005690">
    <property type="entry name" value="GerBA"/>
    <property type="match status" value="1"/>
</dbReference>
<gene>
    <name evidence="4" type="ORF">M5X16_28895</name>
    <name evidence="5" type="ORF">PC41400_15190</name>
</gene>
<keyword evidence="3" id="KW-0812">Transmembrane</keyword>
<evidence type="ECO:0000256" key="3">
    <source>
        <dbReference type="SAM" id="Phobius"/>
    </source>
</evidence>
<proteinExistence type="inferred from homology"/>
<dbReference type="EMBL" id="JAMDMJ010000055">
    <property type="protein sequence ID" value="MCY9599770.1"/>
    <property type="molecule type" value="Genomic_DNA"/>
</dbReference>
<evidence type="ECO:0000313" key="7">
    <source>
        <dbReference type="Proteomes" id="UP001527202"/>
    </source>
</evidence>
<evidence type="ECO:0000256" key="1">
    <source>
        <dbReference type="ARBA" id="ARBA00005278"/>
    </source>
</evidence>
<dbReference type="Proteomes" id="UP000288943">
    <property type="component" value="Chromosome"/>
</dbReference>
<feature type="transmembrane region" description="Helical" evidence="3">
    <location>
        <begin position="423"/>
        <end position="446"/>
    </location>
</feature>
<feature type="transmembrane region" description="Helical" evidence="3">
    <location>
        <begin position="261"/>
        <end position="282"/>
    </location>
</feature>
<dbReference type="GO" id="GO:0016020">
    <property type="term" value="C:membrane"/>
    <property type="evidence" value="ECO:0007669"/>
    <property type="project" value="InterPro"/>
</dbReference>
<dbReference type="EMBL" id="CP026520">
    <property type="protein sequence ID" value="QAV18949.1"/>
    <property type="molecule type" value="Genomic_DNA"/>
</dbReference>
<dbReference type="PANTHER" id="PTHR22550">
    <property type="entry name" value="SPORE GERMINATION PROTEIN"/>
    <property type="match status" value="1"/>
</dbReference>
<dbReference type="Pfam" id="PF03323">
    <property type="entry name" value="GerA"/>
    <property type="match status" value="1"/>
</dbReference>
<dbReference type="PANTHER" id="PTHR22550:SF5">
    <property type="entry name" value="LEUCINE ZIPPER PROTEIN 4"/>
    <property type="match status" value="1"/>
</dbReference>
<dbReference type="RefSeq" id="WP_241688663.1">
    <property type="nucleotide sequence ID" value="NZ_CP026520.1"/>
</dbReference>
<keyword evidence="2 3" id="KW-0472">Membrane</keyword>
<evidence type="ECO:0000313" key="4">
    <source>
        <dbReference type="EMBL" id="MCY9599770.1"/>
    </source>
</evidence>
<dbReference type="InterPro" id="IPR004995">
    <property type="entry name" value="Spore_Ger"/>
</dbReference>
<organism evidence="5 6">
    <name type="scientific">Paenibacillus chitinolyticus</name>
    <dbReference type="NCBI Taxonomy" id="79263"/>
    <lineage>
        <taxon>Bacteria</taxon>
        <taxon>Bacillati</taxon>
        <taxon>Bacillota</taxon>
        <taxon>Bacilli</taxon>
        <taxon>Bacillales</taxon>
        <taxon>Paenibacillaceae</taxon>
        <taxon>Paenibacillus</taxon>
    </lineage>
</organism>
<dbReference type="GeneID" id="95376158"/>
<dbReference type="KEGG" id="pchi:PC41400_15190"/>
<dbReference type="AlphaFoldDB" id="A0A410WWX4"/>
<dbReference type="Proteomes" id="UP001527202">
    <property type="component" value="Unassembled WGS sequence"/>
</dbReference>
<accession>A0A410WWX4</accession>
<evidence type="ECO:0000313" key="5">
    <source>
        <dbReference type="EMBL" id="QAV18949.1"/>
    </source>
</evidence>
<evidence type="ECO:0000313" key="6">
    <source>
        <dbReference type="Proteomes" id="UP000288943"/>
    </source>
</evidence>
<dbReference type="InterPro" id="IPR050768">
    <property type="entry name" value="UPF0353/GerABKA_families"/>
</dbReference>
<keyword evidence="3" id="KW-1133">Transmembrane helix</keyword>
<feature type="transmembrane region" description="Helical" evidence="3">
    <location>
        <begin position="392"/>
        <end position="411"/>
    </location>
</feature>
<name>A0A410WWX4_9BACL</name>
<reference evidence="5 6" key="1">
    <citation type="submission" date="2018-01" db="EMBL/GenBank/DDBJ databases">
        <title>The whole genome sequencing and assembly of Paenibacillus chitinolyticus KCCM 41400 strain.</title>
        <authorList>
            <person name="Kim J.-Y."/>
            <person name="Park M.-K."/>
            <person name="Lee Y.-J."/>
            <person name="Yi H."/>
            <person name="Bahn Y.-S."/>
            <person name="Kim J.F."/>
            <person name="Lee D.-W."/>
        </authorList>
    </citation>
    <scope>NUCLEOTIDE SEQUENCE [LARGE SCALE GENOMIC DNA]</scope>
    <source>
        <strain evidence="5 6">KCCM 41400</strain>
    </source>
</reference>
<dbReference type="GO" id="GO:0009847">
    <property type="term" value="P:spore germination"/>
    <property type="evidence" value="ECO:0007669"/>
    <property type="project" value="InterPro"/>
</dbReference>
<feature type="transmembrane region" description="Helical" evidence="3">
    <location>
        <begin position="303"/>
        <end position="322"/>
    </location>
</feature>
<sequence length="511" mass="57518">MSLYRKLLRAARNSGPGENFHEPENSLQASDSIAINIGYLHHSLCHTEDMKQKPLPFAGTDGMLVYLESLVDQDKIQLHVIQPLHENTGQEPDNLFNILETTRETALDNAVKALILGKCVYFLEGLQEFYILATEAVCKRSVEEPENEGVIRDPHYGFIEVLNVNLFLIRKLIASPYLTVRYYKAGTHTQTRIAIVYMKNIANAELVQEVEERIRAISTDTVLTTGIIQEMTEDHPFSMFPQHLATERPDRTASNIMEGRVAILTEGSPTVLIVPVTFFAFYQSPDDYNGRWIVSSFVRMIRMFSFLLAFTLPAIYIGTVSFHPDILPLELVHTIKSSLERVPFPAIVEAMLLELIFELLREAGIRLPSRVGQTIGIVGGLVIGDAIVRAGLVSYTMIIVVSLTAIASFLVPSHEMSSAVRILRFPLMIAASIFGYVGIAFGLMLLTIHLCKLESYGTPYFSPFAPLRIKDMKDVFVRFPSWLLNARPHDANPKIMKQEEATSRSWKRDED</sequence>
<evidence type="ECO:0000256" key="2">
    <source>
        <dbReference type="ARBA" id="ARBA00023136"/>
    </source>
</evidence>